<dbReference type="InterPro" id="IPR002018">
    <property type="entry name" value="CarbesteraseB"/>
</dbReference>
<comment type="similarity">
    <text evidence="1">Belongs to the type-B carboxylesterase/lipase family.</text>
</comment>
<evidence type="ECO:0000256" key="4">
    <source>
        <dbReference type="SAM" id="SignalP"/>
    </source>
</evidence>
<keyword evidence="3" id="KW-0175">Coiled coil</keyword>
<keyword evidence="4" id="KW-0732">Signal</keyword>
<dbReference type="InParanoid" id="A0A7C8MQG1"/>
<evidence type="ECO:0000259" key="5">
    <source>
        <dbReference type="Pfam" id="PF00135"/>
    </source>
</evidence>
<evidence type="ECO:0000313" key="6">
    <source>
        <dbReference type="EMBL" id="KAF2966233.1"/>
    </source>
</evidence>
<dbReference type="Pfam" id="PF00135">
    <property type="entry name" value="COesterase"/>
    <property type="match status" value="2"/>
</dbReference>
<evidence type="ECO:0000256" key="1">
    <source>
        <dbReference type="ARBA" id="ARBA00005964"/>
    </source>
</evidence>
<dbReference type="GO" id="GO:0016787">
    <property type="term" value="F:hydrolase activity"/>
    <property type="evidence" value="ECO:0007669"/>
    <property type="project" value="UniProtKB-KW"/>
</dbReference>
<evidence type="ECO:0000313" key="7">
    <source>
        <dbReference type="Proteomes" id="UP000481858"/>
    </source>
</evidence>
<dbReference type="PROSITE" id="PS00122">
    <property type="entry name" value="CARBOXYLESTERASE_B_1"/>
    <property type="match status" value="1"/>
</dbReference>
<name>A0A7C8MQG1_9PEZI</name>
<feature type="coiled-coil region" evidence="3">
    <location>
        <begin position="836"/>
        <end position="866"/>
    </location>
</feature>
<dbReference type="EMBL" id="WUBL01000094">
    <property type="protein sequence ID" value="KAF2966233.1"/>
    <property type="molecule type" value="Genomic_DNA"/>
</dbReference>
<comment type="caution">
    <text evidence="6">The sequence shown here is derived from an EMBL/GenBank/DDBJ whole genome shotgun (WGS) entry which is preliminary data.</text>
</comment>
<dbReference type="PANTHER" id="PTHR11559">
    <property type="entry name" value="CARBOXYLESTERASE"/>
    <property type="match status" value="1"/>
</dbReference>
<protein>
    <recommendedName>
        <fullName evidence="5">Carboxylesterase type B domain-containing protein</fullName>
    </recommendedName>
</protein>
<feature type="domain" description="Carboxylesterase type B" evidence="5">
    <location>
        <begin position="43"/>
        <end position="375"/>
    </location>
</feature>
<feature type="domain" description="Carboxylesterase type B" evidence="5">
    <location>
        <begin position="394"/>
        <end position="502"/>
    </location>
</feature>
<gene>
    <name evidence="6" type="ORF">GQX73_g7348</name>
</gene>
<dbReference type="InterPro" id="IPR019826">
    <property type="entry name" value="Carboxylesterase_B_AS"/>
</dbReference>
<dbReference type="InterPro" id="IPR029058">
    <property type="entry name" value="AB_hydrolase_fold"/>
</dbReference>
<dbReference type="Gene3D" id="3.40.50.1820">
    <property type="entry name" value="alpha/beta hydrolase"/>
    <property type="match status" value="2"/>
</dbReference>
<organism evidence="6 7">
    <name type="scientific">Xylaria multiplex</name>
    <dbReference type="NCBI Taxonomy" id="323545"/>
    <lineage>
        <taxon>Eukaryota</taxon>
        <taxon>Fungi</taxon>
        <taxon>Dikarya</taxon>
        <taxon>Ascomycota</taxon>
        <taxon>Pezizomycotina</taxon>
        <taxon>Sordariomycetes</taxon>
        <taxon>Xylariomycetidae</taxon>
        <taxon>Xylariales</taxon>
        <taxon>Xylariaceae</taxon>
        <taxon>Xylaria</taxon>
    </lineage>
</organism>
<reference evidence="6 7" key="1">
    <citation type="submission" date="2019-12" db="EMBL/GenBank/DDBJ databases">
        <title>Draft genome sequence of the ascomycete Xylaria multiplex DSM 110363.</title>
        <authorList>
            <person name="Buettner E."/>
            <person name="Kellner H."/>
        </authorList>
    </citation>
    <scope>NUCLEOTIDE SEQUENCE [LARGE SCALE GENOMIC DNA]</scope>
    <source>
        <strain evidence="6 7">DSM 110363</strain>
    </source>
</reference>
<feature type="signal peptide" evidence="4">
    <location>
        <begin position="1"/>
        <end position="17"/>
    </location>
</feature>
<keyword evidence="7" id="KW-1185">Reference proteome</keyword>
<dbReference type="OrthoDB" id="408631at2759"/>
<sequence>MKINLFLFLILPLMAFGAQNCSQTRKGHTRFTVETSTGSYTALQDPAYKGVRVFRNIPYAKPPVGRLRWKPPVAPQTSSRHHYSYRFPPSCPQYLSSSLSLWNSNITNFSISPGDQSYHAGEMAQTSAEDCLSLAIWTPINATSSHKLPVGFFLPGGSFRGGGLGAPYHNPAGWVNRSQRHIMVTANYRVNIFGFPNAPGLETQNLGILDQRLALKWVYRNIEAFGGDTNRITLWGHSAGALSADILNFAYPDEPLAAALFLMSGTAMRKFAQGDDALQTNFSFVANKLGCHFPEDVEAELECMQQVPVTLISNFVGHYGDNGTKPSLFFRPTADNKIIYENYTERSLKGLISRVPALVSTTLNEQASLIKYPIHDLSGGPNKTDVDKGTLSDFICPAYNTSNIRADNRLITYRYQYSGNYSNITPYPWMGAYHGADLPLIFGTYNISGGATELERQVAERMQDYVFAFLADPENGLANLGWPWSRNSKSRDGNVVRFGDGESVMKIISSVEVDNAYSSLTKMKRQQSFQDTPSKRRCIQQQSAMRTQENQPPVSQWPSNSHQIWDRFPQQPVQQHDYYNRSNNICTDTFPQQGYSGSVNYAPLQHSPLQYTPMQYPPIEYNPAHFTSTQIVSDQVLPQQFTGLSTNLDMTLGGGYINNNILPQHATYMPNYQFDFSITTQNQPNVETIYPKLLERVGAPQPPSEPRPPFRGPVDMPGMPGMPTGIGAKCSTPIGLNIPNKVPMNLPEDYEFGSCLPTVRRKLSKSKDVYGVDLTAIGRPKPTLEKKEQYDNDLTTICQPKPTPEKEEQHDNDLKIHDLDQYEGLGLIKDWLDLDKQREITLEEEKKKKAKELEEAKDHAQALALDSHNNLSEYPAESYEHLRLPGCKFRAQAIRVGRPRREWLLSQDEARTKQRFSVFAVRQAGGNGIKFKLVEPGSTVQEVMKSQDIQFNDIQMNETFSDMKEMKVMQISKYLLDAVPGTTDSVTMWG</sequence>
<dbReference type="Proteomes" id="UP000481858">
    <property type="component" value="Unassembled WGS sequence"/>
</dbReference>
<proteinExistence type="inferred from homology"/>
<keyword evidence="2" id="KW-0378">Hydrolase</keyword>
<dbReference type="SUPFAM" id="SSF53474">
    <property type="entry name" value="alpha/beta-Hydrolases"/>
    <property type="match status" value="1"/>
</dbReference>
<evidence type="ECO:0000256" key="3">
    <source>
        <dbReference type="SAM" id="Coils"/>
    </source>
</evidence>
<dbReference type="AlphaFoldDB" id="A0A7C8MQG1"/>
<feature type="chain" id="PRO_5028955442" description="Carboxylesterase type B domain-containing protein" evidence="4">
    <location>
        <begin position="18"/>
        <end position="990"/>
    </location>
</feature>
<accession>A0A7C8MQG1</accession>
<dbReference type="InterPro" id="IPR050309">
    <property type="entry name" value="Type-B_Carboxylest/Lipase"/>
</dbReference>
<evidence type="ECO:0000256" key="2">
    <source>
        <dbReference type="ARBA" id="ARBA00022801"/>
    </source>
</evidence>